<dbReference type="Pfam" id="PF03279">
    <property type="entry name" value="Lip_A_acyltrans"/>
    <property type="match status" value="1"/>
</dbReference>
<keyword evidence="7" id="KW-0812">Transmembrane</keyword>
<dbReference type="GO" id="GO:0009247">
    <property type="term" value="P:glycolipid biosynthetic process"/>
    <property type="evidence" value="ECO:0007669"/>
    <property type="project" value="UniProtKB-ARBA"/>
</dbReference>
<dbReference type="STRING" id="207949.RED65_16211"/>
<dbReference type="AlphaFoldDB" id="Q1N2K9"/>
<dbReference type="HOGENOM" id="CLU_049421_1_0_6"/>
<gene>
    <name evidence="8" type="ORF">RED65_16211</name>
</gene>
<evidence type="ECO:0000256" key="4">
    <source>
        <dbReference type="ARBA" id="ARBA00022679"/>
    </source>
</evidence>
<dbReference type="EMBL" id="AAQH01000007">
    <property type="protein sequence ID" value="EAT12398.1"/>
    <property type="molecule type" value="Genomic_DNA"/>
</dbReference>
<keyword evidence="2" id="KW-1003">Cell membrane</keyword>
<keyword evidence="7" id="KW-1133">Transmembrane helix</keyword>
<name>Q1N2K9_9GAMM</name>
<dbReference type="GO" id="GO:0005886">
    <property type="term" value="C:plasma membrane"/>
    <property type="evidence" value="ECO:0007669"/>
    <property type="project" value="UniProtKB-SubCell"/>
</dbReference>
<evidence type="ECO:0000313" key="8">
    <source>
        <dbReference type="EMBL" id="EAT12398.1"/>
    </source>
</evidence>
<protein>
    <submittedName>
        <fullName evidence="8">Lauroyl/myristoyl acyltransferase</fullName>
    </submittedName>
</protein>
<organism evidence="8 9">
    <name type="scientific">Bermanella marisrubri</name>
    <dbReference type="NCBI Taxonomy" id="207949"/>
    <lineage>
        <taxon>Bacteria</taxon>
        <taxon>Pseudomonadati</taxon>
        <taxon>Pseudomonadota</taxon>
        <taxon>Gammaproteobacteria</taxon>
        <taxon>Oceanospirillales</taxon>
        <taxon>Oceanospirillaceae</taxon>
        <taxon>Bermanella</taxon>
    </lineage>
</organism>
<keyword evidence="6 8" id="KW-0012">Acyltransferase</keyword>
<dbReference type="PANTHER" id="PTHR30606:SF9">
    <property type="entry name" value="LIPID A BIOSYNTHESIS LAUROYLTRANSFERASE"/>
    <property type="match status" value="1"/>
</dbReference>
<dbReference type="PIRSF" id="PIRSF026649">
    <property type="entry name" value="MsbB"/>
    <property type="match status" value="1"/>
</dbReference>
<dbReference type="RefSeq" id="WP_007018207.1">
    <property type="nucleotide sequence ID" value="NZ_CH724116.1"/>
</dbReference>
<dbReference type="OrthoDB" id="9803456at2"/>
<evidence type="ECO:0000256" key="2">
    <source>
        <dbReference type="ARBA" id="ARBA00022475"/>
    </source>
</evidence>
<dbReference type="InterPro" id="IPR004960">
    <property type="entry name" value="LipA_acyltrans"/>
</dbReference>
<dbReference type="CDD" id="cd07984">
    <property type="entry name" value="LPLAT_LABLAT-like"/>
    <property type="match status" value="1"/>
</dbReference>
<dbReference type="Proteomes" id="UP000004263">
    <property type="component" value="Unassembled WGS sequence"/>
</dbReference>
<comment type="caution">
    <text evidence="8">The sequence shown here is derived from an EMBL/GenBank/DDBJ whole genome shotgun (WGS) entry which is preliminary data.</text>
</comment>
<sequence length="317" mass="36625">MGKQLNRIEDVRLLKTEYLHPKYWGVWAFIGFLWFASLFPFAVQWRISQGLAWLTYNLAKSRRHIAEVNIDLCFPELSSVEKTALVKQTFHENMQGYLDSGTAWFRDYRRFKPDIIIKGKEHLDAAQQKGQGVILAGAHFSILDLAGALTSLVCPLNVTYRPLDNKLMNAVMMRGRYRFVDNAYHKKDVKGFISCLKRGEILWYAPDQDYGRRHSVFAPLFGRDAATVTGLTFLSDSGDAQIIPYSYHRSGKGQIFTLEFYPPLPKTGSEEADASNYNVWLETVIRRYPAQYLWLHKRFKTQKDPEQPNPYKSRGHS</sequence>
<feature type="transmembrane region" description="Helical" evidence="7">
    <location>
        <begin position="23"/>
        <end position="43"/>
    </location>
</feature>
<accession>Q1N2K9</accession>
<keyword evidence="4 8" id="KW-0808">Transferase</keyword>
<evidence type="ECO:0000256" key="3">
    <source>
        <dbReference type="ARBA" id="ARBA00022519"/>
    </source>
</evidence>
<evidence type="ECO:0000256" key="6">
    <source>
        <dbReference type="ARBA" id="ARBA00023315"/>
    </source>
</evidence>
<keyword evidence="5 7" id="KW-0472">Membrane</keyword>
<evidence type="ECO:0000313" key="9">
    <source>
        <dbReference type="Proteomes" id="UP000004263"/>
    </source>
</evidence>
<comment type="subcellular location">
    <subcellularLocation>
        <location evidence="1">Cell inner membrane</location>
    </subcellularLocation>
</comment>
<dbReference type="PANTHER" id="PTHR30606">
    <property type="entry name" value="LIPID A BIOSYNTHESIS LAUROYL ACYLTRANSFERASE"/>
    <property type="match status" value="1"/>
</dbReference>
<evidence type="ECO:0000256" key="7">
    <source>
        <dbReference type="SAM" id="Phobius"/>
    </source>
</evidence>
<reference evidence="8 9" key="1">
    <citation type="submission" date="2006-03" db="EMBL/GenBank/DDBJ databases">
        <authorList>
            <person name="Pinhassi J."/>
            <person name="Pedros-Alio C."/>
            <person name="Ferriera S."/>
            <person name="Johnson J."/>
            <person name="Kravitz S."/>
            <person name="Halpern A."/>
            <person name="Remington K."/>
            <person name="Beeson K."/>
            <person name="Tran B."/>
            <person name="Rogers Y.-H."/>
            <person name="Friedman R."/>
            <person name="Venter J.C."/>
        </authorList>
    </citation>
    <scope>NUCLEOTIDE SEQUENCE [LARGE SCALE GENOMIC DNA]</scope>
    <source>
        <strain evidence="8 9">RED65</strain>
    </source>
</reference>
<evidence type="ECO:0000256" key="1">
    <source>
        <dbReference type="ARBA" id="ARBA00004533"/>
    </source>
</evidence>
<keyword evidence="9" id="KW-1185">Reference proteome</keyword>
<keyword evidence="3" id="KW-0997">Cell inner membrane</keyword>
<proteinExistence type="predicted"/>
<dbReference type="GO" id="GO:0016746">
    <property type="term" value="F:acyltransferase activity"/>
    <property type="evidence" value="ECO:0007669"/>
    <property type="project" value="UniProtKB-KW"/>
</dbReference>
<evidence type="ECO:0000256" key="5">
    <source>
        <dbReference type="ARBA" id="ARBA00023136"/>
    </source>
</evidence>